<keyword evidence="5" id="KW-1185">Reference proteome</keyword>
<dbReference type="SUPFAM" id="SSF48452">
    <property type="entry name" value="TPR-like"/>
    <property type="match status" value="2"/>
</dbReference>
<accession>A0A803N2T5</accession>
<feature type="repeat" description="PPR" evidence="3">
    <location>
        <begin position="237"/>
        <end position="271"/>
    </location>
</feature>
<evidence type="ECO:0008006" key="6">
    <source>
        <dbReference type="Google" id="ProtNLM"/>
    </source>
</evidence>
<dbReference type="OrthoDB" id="330671at2759"/>
<dbReference type="InterPro" id="IPR046848">
    <property type="entry name" value="E_motif"/>
</dbReference>
<evidence type="ECO:0000256" key="1">
    <source>
        <dbReference type="ARBA" id="ARBA00006643"/>
    </source>
</evidence>
<dbReference type="SMR" id="A0A803N2T5"/>
<keyword evidence="2" id="KW-0677">Repeat</keyword>
<dbReference type="PANTHER" id="PTHR47926:SF436">
    <property type="entry name" value="PENTATRICOPEPTIDE REPEAT-CONTAINING PROTEIN ELI1, CHLOROPLASTIC-LIKE ISOFORM X2"/>
    <property type="match status" value="1"/>
</dbReference>
<dbReference type="FunFam" id="1.25.40.10:FF:000470">
    <property type="entry name" value="Pentatricopeptide repeat-containing protein At5g66520"/>
    <property type="match status" value="1"/>
</dbReference>
<dbReference type="InterPro" id="IPR011990">
    <property type="entry name" value="TPR-like_helical_dom_sf"/>
</dbReference>
<sequence length="534" mass="59222">MAIPPSHIPTIISFTEKAKTLTQLQQAHAQLLKTGLINDPYPASRLIAFAYASPTHQTITYAHSIFSDLNNPNSFTWNSMIRAYANSSTPQNALTIFSQMLGSSTDPDKYTYPFVIKACSAFSGLNEGQQIHGHVEKCEEMRKNLYVQNTLISMYAICGCFEDARKLLDKMPQRDVISWNALLSAYVERGMMDSACLVFDEMEERNVESWNFMVSGFTKMGFVEEARRVFDEIPVKDVVSWNAVISGYADVGDFSEVLVLFQAMLREKIRPDSYTLVNVLSACANLGALSQGEWIYLYIDKNGISIEGFLATALVDMYSKCGEIAKALKVFGDTLRKDVSTWNSMIGGLSINGFGQEAVGIFRKMLEDECKPNEITFVNVLSACSHAGLLIAGLEIFNMMMHDFGIEPTIEHCGCVIDLLGRVGLLEEAKEILKGKTLGNDSPVLWQSLLSSCINYGNLELARDVAEKLLKLDPQDNAGYVQLSNVYASEGKWESVVKVRRNMKSKGVRKEAGCSMIEIDGVVHEFLAGEGFVS</sequence>
<name>A0A803N2T5_CHEQI</name>
<evidence type="ECO:0000256" key="3">
    <source>
        <dbReference type="PROSITE-ProRule" id="PRU00708"/>
    </source>
</evidence>
<protein>
    <recommendedName>
        <fullName evidence="6">Chlororespiratory reduction 4</fullName>
    </recommendedName>
</protein>
<dbReference type="GO" id="GO:0003729">
    <property type="term" value="F:mRNA binding"/>
    <property type="evidence" value="ECO:0007669"/>
    <property type="project" value="UniProtKB-ARBA"/>
</dbReference>
<dbReference type="Gramene" id="AUR62039491-RA">
    <property type="protein sequence ID" value="AUR62039491-RA:cds"/>
    <property type="gene ID" value="AUR62039491"/>
</dbReference>
<feature type="repeat" description="PPR" evidence="3">
    <location>
        <begin position="175"/>
        <end position="209"/>
    </location>
</feature>
<dbReference type="PROSITE" id="PS51375">
    <property type="entry name" value="PPR"/>
    <property type="match status" value="6"/>
</dbReference>
<dbReference type="Gene3D" id="1.25.40.10">
    <property type="entry name" value="Tetratricopeptide repeat domain"/>
    <property type="match status" value="4"/>
</dbReference>
<gene>
    <name evidence="4" type="primary">LOC110736430</name>
</gene>
<feature type="repeat" description="PPR" evidence="3">
    <location>
        <begin position="338"/>
        <end position="372"/>
    </location>
</feature>
<dbReference type="GO" id="GO:0009451">
    <property type="term" value="P:RNA modification"/>
    <property type="evidence" value="ECO:0007669"/>
    <property type="project" value="InterPro"/>
</dbReference>
<organism evidence="4 5">
    <name type="scientific">Chenopodium quinoa</name>
    <name type="common">Quinoa</name>
    <dbReference type="NCBI Taxonomy" id="63459"/>
    <lineage>
        <taxon>Eukaryota</taxon>
        <taxon>Viridiplantae</taxon>
        <taxon>Streptophyta</taxon>
        <taxon>Embryophyta</taxon>
        <taxon>Tracheophyta</taxon>
        <taxon>Spermatophyta</taxon>
        <taxon>Magnoliopsida</taxon>
        <taxon>eudicotyledons</taxon>
        <taxon>Gunneridae</taxon>
        <taxon>Pentapetalae</taxon>
        <taxon>Caryophyllales</taxon>
        <taxon>Chenopodiaceae</taxon>
        <taxon>Chenopodioideae</taxon>
        <taxon>Atripliceae</taxon>
        <taxon>Chenopodium</taxon>
    </lineage>
</organism>
<dbReference type="Pfam" id="PF20431">
    <property type="entry name" value="E_motif"/>
    <property type="match status" value="1"/>
</dbReference>
<dbReference type="FunFam" id="1.25.40.10:FF:000348">
    <property type="entry name" value="Pentatricopeptide repeat-containing protein chloroplastic"/>
    <property type="match status" value="1"/>
</dbReference>
<reference evidence="4" key="2">
    <citation type="submission" date="2021-03" db="UniProtKB">
        <authorList>
            <consortium name="EnsemblPlants"/>
        </authorList>
    </citation>
    <scope>IDENTIFICATION</scope>
</reference>
<dbReference type="OMA" id="IQQAHAF"/>
<reference evidence="4" key="1">
    <citation type="journal article" date="2017" name="Nature">
        <title>The genome of Chenopodium quinoa.</title>
        <authorList>
            <person name="Jarvis D.E."/>
            <person name="Ho Y.S."/>
            <person name="Lightfoot D.J."/>
            <person name="Schmoeckel S.M."/>
            <person name="Li B."/>
            <person name="Borm T.J.A."/>
            <person name="Ohyanagi H."/>
            <person name="Mineta K."/>
            <person name="Michell C.T."/>
            <person name="Saber N."/>
            <person name="Kharbatia N.M."/>
            <person name="Rupper R.R."/>
            <person name="Sharp A.R."/>
            <person name="Dally N."/>
            <person name="Boughton B.A."/>
            <person name="Woo Y.H."/>
            <person name="Gao G."/>
            <person name="Schijlen E.G.W.M."/>
            <person name="Guo X."/>
            <person name="Momin A.A."/>
            <person name="Negrao S."/>
            <person name="Al-Babili S."/>
            <person name="Gehring C."/>
            <person name="Roessner U."/>
            <person name="Jung C."/>
            <person name="Murphy K."/>
            <person name="Arold S.T."/>
            <person name="Gojobori T."/>
            <person name="van der Linden C.G."/>
            <person name="van Loo E.N."/>
            <person name="Jellen E.N."/>
            <person name="Maughan P.J."/>
            <person name="Tester M."/>
        </authorList>
    </citation>
    <scope>NUCLEOTIDE SEQUENCE [LARGE SCALE GENOMIC DNA]</scope>
    <source>
        <strain evidence="4">cv. PI 614886</strain>
    </source>
</reference>
<evidence type="ECO:0000256" key="2">
    <source>
        <dbReference type="ARBA" id="ARBA00022737"/>
    </source>
</evidence>
<feature type="repeat" description="PPR" evidence="3">
    <location>
        <begin position="73"/>
        <end position="107"/>
    </location>
</feature>
<dbReference type="KEGG" id="cqi:110736430"/>
<dbReference type="FunFam" id="1.25.40.10:FF:000690">
    <property type="entry name" value="Pentatricopeptide repeat-containing protein"/>
    <property type="match status" value="1"/>
</dbReference>
<comment type="similarity">
    <text evidence="1">Belongs to the PPR family. PCMP-H subfamily.</text>
</comment>
<dbReference type="Proteomes" id="UP000596660">
    <property type="component" value="Unplaced"/>
</dbReference>
<evidence type="ECO:0000313" key="5">
    <source>
        <dbReference type="Proteomes" id="UP000596660"/>
    </source>
</evidence>
<evidence type="ECO:0000313" key="4">
    <source>
        <dbReference type="EnsemblPlants" id="AUR62039491-RA:cds"/>
    </source>
</evidence>
<dbReference type="NCBIfam" id="TIGR00756">
    <property type="entry name" value="PPR"/>
    <property type="match status" value="6"/>
</dbReference>
<feature type="repeat" description="PPR" evidence="3">
    <location>
        <begin position="144"/>
        <end position="174"/>
    </location>
</feature>
<proteinExistence type="inferred from homology"/>
<feature type="repeat" description="PPR" evidence="3">
    <location>
        <begin position="373"/>
        <end position="408"/>
    </location>
</feature>
<dbReference type="PANTHER" id="PTHR47926">
    <property type="entry name" value="PENTATRICOPEPTIDE REPEAT-CONTAINING PROTEIN"/>
    <property type="match status" value="1"/>
</dbReference>
<dbReference type="RefSeq" id="XP_021772344.1">
    <property type="nucleotide sequence ID" value="XM_021916652.1"/>
</dbReference>
<dbReference type="InterPro" id="IPR002885">
    <property type="entry name" value="PPR_rpt"/>
</dbReference>
<dbReference type="InterPro" id="IPR046960">
    <property type="entry name" value="PPR_At4g14850-like_plant"/>
</dbReference>
<dbReference type="EnsemblPlants" id="AUR62039491-RA">
    <property type="protein sequence ID" value="AUR62039491-RA:cds"/>
    <property type="gene ID" value="AUR62039491"/>
</dbReference>
<dbReference type="Pfam" id="PF13041">
    <property type="entry name" value="PPR_2"/>
    <property type="match status" value="4"/>
</dbReference>
<dbReference type="Pfam" id="PF01535">
    <property type="entry name" value="PPR"/>
    <property type="match status" value="1"/>
</dbReference>
<dbReference type="GeneID" id="110736430"/>
<dbReference type="AlphaFoldDB" id="A0A803N2T5"/>